<sequence length="102" mass="11528">MIKLPIGVIKFDPCNMFLNSFMCHIILLLLFIASSWYLFFPLAFLSPTIMLMFACHGTITLQCQKFSTELSGQGFLSQLKRSTSMTPSLPRTHSISFILSNT</sequence>
<proteinExistence type="predicted"/>
<name>A0AAQ3NLF4_VIGMU</name>
<dbReference type="Proteomes" id="UP001374535">
    <property type="component" value="Chromosome 5"/>
</dbReference>
<protein>
    <submittedName>
        <fullName evidence="2">Uncharacterized protein</fullName>
    </submittedName>
</protein>
<dbReference type="EMBL" id="CP144696">
    <property type="protein sequence ID" value="WVZ10358.1"/>
    <property type="molecule type" value="Genomic_DNA"/>
</dbReference>
<organism evidence="2 3">
    <name type="scientific">Vigna mungo</name>
    <name type="common">Black gram</name>
    <name type="synonym">Phaseolus mungo</name>
    <dbReference type="NCBI Taxonomy" id="3915"/>
    <lineage>
        <taxon>Eukaryota</taxon>
        <taxon>Viridiplantae</taxon>
        <taxon>Streptophyta</taxon>
        <taxon>Embryophyta</taxon>
        <taxon>Tracheophyta</taxon>
        <taxon>Spermatophyta</taxon>
        <taxon>Magnoliopsida</taxon>
        <taxon>eudicotyledons</taxon>
        <taxon>Gunneridae</taxon>
        <taxon>Pentapetalae</taxon>
        <taxon>rosids</taxon>
        <taxon>fabids</taxon>
        <taxon>Fabales</taxon>
        <taxon>Fabaceae</taxon>
        <taxon>Papilionoideae</taxon>
        <taxon>50 kb inversion clade</taxon>
        <taxon>NPAAA clade</taxon>
        <taxon>indigoferoid/millettioid clade</taxon>
        <taxon>Phaseoleae</taxon>
        <taxon>Vigna</taxon>
    </lineage>
</organism>
<keyword evidence="3" id="KW-1185">Reference proteome</keyword>
<keyword evidence="1" id="KW-1133">Transmembrane helix</keyword>
<dbReference type="AlphaFoldDB" id="A0AAQ3NLF4"/>
<keyword evidence="1" id="KW-0812">Transmembrane</keyword>
<gene>
    <name evidence="2" type="ORF">V8G54_014888</name>
</gene>
<keyword evidence="1" id="KW-0472">Membrane</keyword>
<evidence type="ECO:0000313" key="3">
    <source>
        <dbReference type="Proteomes" id="UP001374535"/>
    </source>
</evidence>
<accession>A0AAQ3NLF4</accession>
<evidence type="ECO:0000256" key="1">
    <source>
        <dbReference type="SAM" id="Phobius"/>
    </source>
</evidence>
<reference evidence="2 3" key="1">
    <citation type="journal article" date="2023" name="Life. Sci Alliance">
        <title>Evolutionary insights into 3D genome organization and epigenetic landscape of Vigna mungo.</title>
        <authorList>
            <person name="Junaid A."/>
            <person name="Singh B."/>
            <person name="Bhatia S."/>
        </authorList>
    </citation>
    <scope>NUCLEOTIDE SEQUENCE [LARGE SCALE GENOMIC DNA]</scope>
    <source>
        <strain evidence="2">Urdbean</strain>
    </source>
</reference>
<evidence type="ECO:0000313" key="2">
    <source>
        <dbReference type="EMBL" id="WVZ10358.1"/>
    </source>
</evidence>
<feature type="transmembrane region" description="Helical" evidence="1">
    <location>
        <begin position="21"/>
        <end position="38"/>
    </location>
</feature>